<name>A0A7W4W8C4_9GAMM</name>
<protein>
    <submittedName>
        <fullName evidence="3">Hydroxyacylglutathione hydrolase</fullName>
        <ecNumber evidence="3">3.1.2.6</ecNumber>
    </submittedName>
</protein>
<evidence type="ECO:0000256" key="1">
    <source>
        <dbReference type="ARBA" id="ARBA00022723"/>
    </source>
</evidence>
<accession>A0A7W4W8C4</accession>
<dbReference type="GO" id="GO:0070813">
    <property type="term" value="P:hydrogen sulfide metabolic process"/>
    <property type="evidence" value="ECO:0007669"/>
    <property type="project" value="TreeGrafter"/>
</dbReference>
<evidence type="ECO:0000313" key="4">
    <source>
        <dbReference type="Proteomes" id="UP000535937"/>
    </source>
</evidence>
<dbReference type="GO" id="GO:0046872">
    <property type="term" value="F:metal ion binding"/>
    <property type="evidence" value="ECO:0007669"/>
    <property type="project" value="UniProtKB-KW"/>
</dbReference>
<dbReference type="CDD" id="cd00158">
    <property type="entry name" value="RHOD"/>
    <property type="match status" value="1"/>
</dbReference>
<dbReference type="InterPro" id="IPR001307">
    <property type="entry name" value="Thiosulphate_STrfase_CS"/>
</dbReference>
<feature type="domain" description="Rhodanese" evidence="2">
    <location>
        <begin position="262"/>
        <end position="352"/>
    </location>
</feature>
<dbReference type="InterPro" id="IPR044528">
    <property type="entry name" value="POD-like_MBL-fold"/>
</dbReference>
<dbReference type="SMART" id="SM00849">
    <property type="entry name" value="Lactamase_B"/>
    <property type="match status" value="1"/>
</dbReference>
<dbReference type="RefSeq" id="WP_183455948.1">
    <property type="nucleotide sequence ID" value="NZ_JACHWZ010000001.1"/>
</dbReference>
<dbReference type="PANTHER" id="PTHR43084:SF1">
    <property type="entry name" value="PERSULFIDE DIOXYGENASE ETHE1, MITOCHONDRIAL"/>
    <property type="match status" value="1"/>
</dbReference>
<proteinExistence type="predicted"/>
<dbReference type="Proteomes" id="UP000535937">
    <property type="component" value="Unassembled WGS sequence"/>
</dbReference>
<dbReference type="SUPFAM" id="SSF52821">
    <property type="entry name" value="Rhodanese/Cell cycle control phosphatase"/>
    <property type="match status" value="2"/>
</dbReference>
<dbReference type="InterPro" id="IPR001279">
    <property type="entry name" value="Metallo-B-lactamas"/>
</dbReference>
<evidence type="ECO:0000313" key="3">
    <source>
        <dbReference type="EMBL" id="MBB3059508.1"/>
    </source>
</evidence>
<comment type="caution">
    <text evidence="3">The sequence shown here is derived from an EMBL/GenBank/DDBJ whole genome shotgun (WGS) entry which is preliminary data.</text>
</comment>
<dbReference type="InterPro" id="IPR051682">
    <property type="entry name" value="Mito_Persulfide_Diox"/>
</dbReference>
<dbReference type="InterPro" id="IPR036866">
    <property type="entry name" value="RibonucZ/Hydroxyglut_hydro"/>
</dbReference>
<dbReference type="SUPFAM" id="SSF56281">
    <property type="entry name" value="Metallo-hydrolase/oxidoreductase"/>
    <property type="match status" value="1"/>
</dbReference>
<evidence type="ECO:0000259" key="2">
    <source>
        <dbReference type="PROSITE" id="PS50206"/>
    </source>
</evidence>
<dbReference type="CDD" id="cd07724">
    <property type="entry name" value="POD-like_MBL-fold"/>
    <property type="match status" value="1"/>
</dbReference>
<keyword evidence="3" id="KW-0378">Hydrolase</keyword>
<keyword evidence="4" id="KW-1185">Reference proteome</keyword>
<dbReference type="GO" id="GO:0050313">
    <property type="term" value="F:sulfur dioxygenase activity"/>
    <property type="evidence" value="ECO:0007669"/>
    <property type="project" value="InterPro"/>
</dbReference>
<dbReference type="PROSITE" id="PS00380">
    <property type="entry name" value="RHODANESE_1"/>
    <property type="match status" value="1"/>
</dbReference>
<dbReference type="PROSITE" id="PS50206">
    <property type="entry name" value="RHODANESE_3"/>
    <property type="match status" value="2"/>
</dbReference>
<dbReference type="InterPro" id="IPR036873">
    <property type="entry name" value="Rhodanese-like_dom_sf"/>
</dbReference>
<dbReference type="GO" id="GO:0004416">
    <property type="term" value="F:hydroxyacylglutathione hydrolase activity"/>
    <property type="evidence" value="ECO:0007669"/>
    <property type="project" value="UniProtKB-EC"/>
</dbReference>
<dbReference type="Pfam" id="PF00581">
    <property type="entry name" value="Rhodanese"/>
    <property type="match status" value="2"/>
</dbReference>
<dbReference type="AlphaFoldDB" id="A0A7W4W8C4"/>
<dbReference type="PANTHER" id="PTHR43084">
    <property type="entry name" value="PERSULFIDE DIOXYGENASE ETHE1"/>
    <property type="match status" value="1"/>
</dbReference>
<dbReference type="SMART" id="SM00450">
    <property type="entry name" value="RHOD"/>
    <property type="match status" value="2"/>
</dbReference>
<sequence>MKFKCIETPAISHYAYVIADGNCAAVVDPRRDVDDYLAAAREFGCRITHVIETHRQEDFVMGSAYLARLTGARVVNGEHELFGHGDLRLGDGDSFTLGSLKICALHTPGHTPESMCYAVYEKGADIPWGVFTGDTLFFGDTGRSDLPGADKSVENAALLYDSVHGRLKALGDTVLVFPAHGPGSVCGSGMSEKPFSTIGEERRLNDVFTLDRDAFARKKGGERLPRPPYFRLMEKVNLHGGLEPPEVLGAVRFLGPEEFADARKRRQVFDTREPEAFAGGHIADSYSIWLQGLPVFGGWLADETTELLLVGDRGEDMETAALYLSRIGIDRVEGALAGGFGSWRNSGHPFRHNRVITPRELIDRLDEMQVLDVREDGEFDSGHIPGAVHLYVGYLEERLSETGLDRDRTLVVTCGVGHRAGLAVSILLRLGFTDVRNLLGGMKAWGACDFPMDQGGH</sequence>
<dbReference type="Gene3D" id="3.40.250.10">
    <property type="entry name" value="Rhodanese-like domain"/>
    <property type="match status" value="2"/>
</dbReference>
<feature type="domain" description="Rhodanese" evidence="2">
    <location>
        <begin position="364"/>
        <end position="454"/>
    </location>
</feature>
<dbReference type="EMBL" id="JACHWZ010000001">
    <property type="protein sequence ID" value="MBB3059508.1"/>
    <property type="molecule type" value="Genomic_DNA"/>
</dbReference>
<dbReference type="InterPro" id="IPR001763">
    <property type="entry name" value="Rhodanese-like_dom"/>
</dbReference>
<dbReference type="GO" id="GO:0004792">
    <property type="term" value="F:thiosulfate-cyanide sulfurtransferase activity"/>
    <property type="evidence" value="ECO:0007669"/>
    <property type="project" value="InterPro"/>
</dbReference>
<organism evidence="3 4">
    <name type="scientific">Microbulbifer rhizosphaerae</name>
    <dbReference type="NCBI Taxonomy" id="1562603"/>
    <lineage>
        <taxon>Bacteria</taxon>
        <taxon>Pseudomonadati</taxon>
        <taxon>Pseudomonadota</taxon>
        <taxon>Gammaproteobacteria</taxon>
        <taxon>Cellvibrionales</taxon>
        <taxon>Microbulbiferaceae</taxon>
        <taxon>Microbulbifer</taxon>
    </lineage>
</organism>
<gene>
    <name evidence="3" type="ORF">FHS09_000309</name>
</gene>
<dbReference type="Pfam" id="PF00753">
    <property type="entry name" value="Lactamase_B"/>
    <property type="match status" value="1"/>
</dbReference>
<dbReference type="GO" id="GO:0006749">
    <property type="term" value="P:glutathione metabolic process"/>
    <property type="evidence" value="ECO:0007669"/>
    <property type="project" value="InterPro"/>
</dbReference>
<reference evidence="3 4" key="1">
    <citation type="submission" date="2020-08" db="EMBL/GenBank/DDBJ databases">
        <title>Genomic Encyclopedia of Type Strains, Phase III (KMG-III): the genomes of soil and plant-associated and newly described type strains.</title>
        <authorList>
            <person name="Whitman W."/>
        </authorList>
    </citation>
    <scope>NUCLEOTIDE SEQUENCE [LARGE SCALE GENOMIC DNA]</scope>
    <source>
        <strain evidence="3 4">CECT 8799</strain>
    </source>
</reference>
<keyword evidence="1" id="KW-0479">Metal-binding</keyword>
<dbReference type="Gene3D" id="3.60.15.10">
    <property type="entry name" value="Ribonuclease Z/Hydroxyacylglutathione hydrolase-like"/>
    <property type="match status" value="1"/>
</dbReference>
<dbReference type="EC" id="3.1.2.6" evidence="3"/>